<dbReference type="AlphaFoldDB" id="A0A8D8BVT1"/>
<name>A0A8D8BVT1_CULPI</name>
<dbReference type="EMBL" id="HBUE01092853">
    <property type="protein sequence ID" value="CAG6482210.1"/>
    <property type="molecule type" value="Transcribed_RNA"/>
</dbReference>
<proteinExistence type="predicted"/>
<sequence>MSEVVTASSLLMLHNFSSSKKSISFWHSSIALLHSGGFVGLLPDADVVVEAVVLVTAERVLTHIKPKMGTLGGAKKTRLFFRRQSFPCVFFPRFQKGKSSFSPCQG</sequence>
<evidence type="ECO:0000313" key="1">
    <source>
        <dbReference type="EMBL" id="CAG6482210.1"/>
    </source>
</evidence>
<reference evidence="1" key="1">
    <citation type="submission" date="2021-05" db="EMBL/GenBank/DDBJ databases">
        <authorList>
            <person name="Alioto T."/>
            <person name="Alioto T."/>
            <person name="Gomez Garrido J."/>
        </authorList>
    </citation>
    <scope>NUCLEOTIDE SEQUENCE</scope>
</reference>
<accession>A0A8D8BVT1</accession>
<organism evidence="1">
    <name type="scientific">Culex pipiens</name>
    <name type="common">House mosquito</name>
    <dbReference type="NCBI Taxonomy" id="7175"/>
    <lineage>
        <taxon>Eukaryota</taxon>
        <taxon>Metazoa</taxon>
        <taxon>Ecdysozoa</taxon>
        <taxon>Arthropoda</taxon>
        <taxon>Hexapoda</taxon>
        <taxon>Insecta</taxon>
        <taxon>Pterygota</taxon>
        <taxon>Neoptera</taxon>
        <taxon>Endopterygota</taxon>
        <taxon>Diptera</taxon>
        <taxon>Nematocera</taxon>
        <taxon>Culicoidea</taxon>
        <taxon>Culicidae</taxon>
        <taxon>Culicinae</taxon>
        <taxon>Culicini</taxon>
        <taxon>Culex</taxon>
        <taxon>Culex</taxon>
    </lineage>
</organism>
<protein>
    <submittedName>
        <fullName evidence="1">(northern house mosquito) hypothetical protein</fullName>
    </submittedName>
</protein>